<sequence>MEAEKRSLVKAKEPSMTRLLGTENALRLSSLLHLGPKLYPLSISLYLFFAQEADNIREAPKNNPHFTGTSRKSQGQGGPTPGSSVLAKNKLVNDVVYEIPQS</sequence>
<accession>C8V835</accession>
<dbReference type="RefSeq" id="XP_662651.1">
    <property type="nucleotide sequence ID" value="XM_657559.1"/>
</dbReference>
<proteinExistence type="predicted"/>
<organism evidence="2 3">
    <name type="scientific">Emericella nidulans (strain FGSC A4 / ATCC 38163 / CBS 112.46 / NRRL 194 / M139)</name>
    <name type="common">Aspergillus nidulans</name>
    <dbReference type="NCBI Taxonomy" id="227321"/>
    <lineage>
        <taxon>Eukaryota</taxon>
        <taxon>Fungi</taxon>
        <taxon>Dikarya</taxon>
        <taxon>Ascomycota</taxon>
        <taxon>Pezizomycotina</taxon>
        <taxon>Eurotiomycetes</taxon>
        <taxon>Eurotiomycetidae</taxon>
        <taxon>Eurotiales</taxon>
        <taxon>Aspergillaceae</taxon>
        <taxon>Aspergillus</taxon>
        <taxon>Aspergillus subgen. Nidulantes</taxon>
    </lineage>
</organism>
<gene>
    <name evidence="2" type="ORF">ANIA_05047</name>
</gene>
<name>Q5B333_EMENI</name>
<dbReference type="AlphaFoldDB" id="Q5B333"/>
<evidence type="ECO:0000313" key="2">
    <source>
        <dbReference type="EMBL" id="CBF76205.1"/>
    </source>
</evidence>
<dbReference type="EMBL" id="BN001303">
    <property type="protein sequence ID" value="CBF76205.1"/>
    <property type="molecule type" value="Genomic_DNA"/>
</dbReference>
<dbReference type="InParanoid" id="Q5B333"/>
<keyword evidence="3" id="KW-1185">Reference proteome</keyword>
<reference evidence="3" key="2">
    <citation type="journal article" date="2009" name="Fungal Genet. Biol.">
        <title>The 2008 update of the Aspergillus nidulans genome annotation: a community effort.</title>
        <authorList>
            <person name="Wortman J.R."/>
            <person name="Gilsenan J.M."/>
            <person name="Joardar V."/>
            <person name="Deegan J."/>
            <person name="Clutterbuck J."/>
            <person name="Andersen M.R."/>
            <person name="Archer D."/>
            <person name="Bencina M."/>
            <person name="Braus G."/>
            <person name="Coutinho P."/>
            <person name="von Dohren H."/>
            <person name="Doonan J."/>
            <person name="Driessen A.J."/>
            <person name="Durek P."/>
            <person name="Espeso E."/>
            <person name="Fekete E."/>
            <person name="Flipphi M."/>
            <person name="Estrada C.G."/>
            <person name="Geysens S."/>
            <person name="Goldman G."/>
            <person name="de Groot P.W."/>
            <person name="Hansen K."/>
            <person name="Harris S.D."/>
            <person name="Heinekamp T."/>
            <person name="Helmstaedt K."/>
            <person name="Henrissat B."/>
            <person name="Hofmann G."/>
            <person name="Homan T."/>
            <person name="Horio T."/>
            <person name="Horiuchi H."/>
            <person name="James S."/>
            <person name="Jones M."/>
            <person name="Karaffa L."/>
            <person name="Karanyi Z."/>
            <person name="Kato M."/>
            <person name="Keller N."/>
            <person name="Kelly D.E."/>
            <person name="Kiel J.A."/>
            <person name="Kim J.M."/>
            <person name="van der Klei I.J."/>
            <person name="Klis F.M."/>
            <person name="Kovalchuk A."/>
            <person name="Krasevec N."/>
            <person name="Kubicek C.P."/>
            <person name="Liu B."/>
            <person name="Maccabe A."/>
            <person name="Meyer V."/>
            <person name="Mirabito P."/>
            <person name="Miskei M."/>
            <person name="Mos M."/>
            <person name="Mullins J."/>
            <person name="Nelson D.R."/>
            <person name="Nielsen J."/>
            <person name="Oakley B.R."/>
            <person name="Osmani S.A."/>
            <person name="Pakula T."/>
            <person name="Paszewski A."/>
            <person name="Paulsen I."/>
            <person name="Pilsyk S."/>
            <person name="Pocsi I."/>
            <person name="Punt P.J."/>
            <person name="Ram A.F."/>
            <person name="Ren Q."/>
            <person name="Robellet X."/>
            <person name="Robson G."/>
            <person name="Seiboth B."/>
            <person name="van Solingen P."/>
            <person name="Specht T."/>
            <person name="Sun J."/>
            <person name="Taheri-Talesh N."/>
            <person name="Takeshita N."/>
            <person name="Ussery D."/>
            <person name="vanKuyk P.A."/>
            <person name="Visser H."/>
            <person name="van de Vondervoort P.J."/>
            <person name="de Vries R.P."/>
            <person name="Walton J."/>
            <person name="Xiang X."/>
            <person name="Xiong Y."/>
            <person name="Zeng A.P."/>
            <person name="Brandt B.W."/>
            <person name="Cornell M.J."/>
            <person name="van den Hondel C.A."/>
            <person name="Visser J."/>
            <person name="Oliver S.G."/>
            <person name="Turner G."/>
        </authorList>
    </citation>
    <scope>GENOME REANNOTATION</scope>
    <source>
        <strain evidence="3">FGSC A4 / ATCC 38163 / CBS 112.46 / NRRL 194 / M139</strain>
    </source>
</reference>
<dbReference type="HOGENOM" id="CLU_2277453_0_0_1"/>
<feature type="region of interest" description="Disordered" evidence="1">
    <location>
        <begin position="58"/>
        <end position="86"/>
    </location>
</feature>
<dbReference type="KEGG" id="ani:ANIA_05047"/>
<dbReference type="Proteomes" id="UP000000560">
    <property type="component" value="Chromosome III"/>
</dbReference>
<protein>
    <submittedName>
        <fullName evidence="2">Uncharacterized protein</fullName>
    </submittedName>
</protein>
<evidence type="ECO:0000256" key="1">
    <source>
        <dbReference type="SAM" id="MobiDB-lite"/>
    </source>
</evidence>
<evidence type="ECO:0000313" key="3">
    <source>
        <dbReference type="Proteomes" id="UP000000560"/>
    </source>
</evidence>
<accession>Q5B333</accession>
<dbReference type="VEuPathDB" id="FungiDB:AN5047"/>
<dbReference type="GeneID" id="2872838"/>
<reference evidence="3" key="1">
    <citation type="journal article" date="2005" name="Nature">
        <title>Sequencing of Aspergillus nidulans and comparative analysis with A. fumigatus and A. oryzae.</title>
        <authorList>
            <person name="Galagan J.E."/>
            <person name="Calvo S.E."/>
            <person name="Cuomo C."/>
            <person name="Ma L.J."/>
            <person name="Wortman J.R."/>
            <person name="Batzoglou S."/>
            <person name="Lee S.I."/>
            <person name="Basturkmen M."/>
            <person name="Spevak C.C."/>
            <person name="Clutterbuck J."/>
            <person name="Kapitonov V."/>
            <person name="Jurka J."/>
            <person name="Scazzocchio C."/>
            <person name="Farman M."/>
            <person name="Butler J."/>
            <person name="Purcell S."/>
            <person name="Harris S."/>
            <person name="Braus G.H."/>
            <person name="Draht O."/>
            <person name="Busch S."/>
            <person name="D'Enfert C."/>
            <person name="Bouchier C."/>
            <person name="Goldman G.H."/>
            <person name="Bell-Pedersen D."/>
            <person name="Griffiths-Jones S."/>
            <person name="Doonan J.H."/>
            <person name="Yu J."/>
            <person name="Vienken K."/>
            <person name="Pain A."/>
            <person name="Freitag M."/>
            <person name="Selker E.U."/>
            <person name="Archer D.B."/>
            <person name="Penalva M.A."/>
            <person name="Oakley B.R."/>
            <person name="Momany M."/>
            <person name="Tanaka T."/>
            <person name="Kumagai T."/>
            <person name="Asai K."/>
            <person name="Machida M."/>
            <person name="Nierman W.C."/>
            <person name="Denning D.W."/>
            <person name="Caddick M."/>
            <person name="Hynes M."/>
            <person name="Paoletti M."/>
            <person name="Fischer R."/>
            <person name="Miller B."/>
            <person name="Dyer P."/>
            <person name="Sachs M.S."/>
            <person name="Osmani S.A."/>
            <person name="Birren B.W."/>
        </authorList>
    </citation>
    <scope>NUCLEOTIDE SEQUENCE [LARGE SCALE GENOMIC DNA]</scope>
    <source>
        <strain evidence="3">FGSC A4 / ATCC 38163 / CBS 112.46 / NRRL 194 / M139</strain>
    </source>
</reference>